<gene>
    <name evidence="2" type="ORF">APZ42_025476</name>
</gene>
<organism evidence="2 3">
    <name type="scientific">Daphnia magna</name>
    <dbReference type="NCBI Taxonomy" id="35525"/>
    <lineage>
        <taxon>Eukaryota</taxon>
        <taxon>Metazoa</taxon>
        <taxon>Ecdysozoa</taxon>
        <taxon>Arthropoda</taxon>
        <taxon>Crustacea</taxon>
        <taxon>Branchiopoda</taxon>
        <taxon>Diplostraca</taxon>
        <taxon>Cladocera</taxon>
        <taxon>Anomopoda</taxon>
        <taxon>Daphniidae</taxon>
        <taxon>Daphnia</taxon>
    </lineage>
</organism>
<protein>
    <submittedName>
        <fullName evidence="2">Uncharacterized protein</fullName>
    </submittedName>
</protein>
<dbReference type="AlphaFoldDB" id="A0A164T239"/>
<dbReference type="Proteomes" id="UP000076858">
    <property type="component" value="Unassembled WGS sequence"/>
</dbReference>
<name>A0A164T239_9CRUS</name>
<accession>A0A164T239</accession>
<comment type="caution">
    <text evidence="2">The sequence shown here is derived from an EMBL/GenBank/DDBJ whole genome shotgun (WGS) entry which is preliminary data.</text>
</comment>
<reference evidence="2 3" key="1">
    <citation type="submission" date="2016-03" db="EMBL/GenBank/DDBJ databases">
        <title>EvidentialGene: Evidence-directed Construction of Genes on Genomes.</title>
        <authorList>
            <person name="Gilbert D.G."/>
            <person name="Choi J.-H."/>
            <person name="Mockaitis K."/>
            <person name="Colbourne J."/>
            <person name="Pfrender M."/>
        </authorList>
    </citation>
    <scope>NUCLEOTIDE SEQUENCE [LARGE SCALE GENOMIC DNA]</scope>
    <source>
        <strain evidence="2 3">Xinb3</strain>
        <tissue evidence="2">Complete organism</tissue>
    </source>
</reference>
<evidence type="ECO:0000256" key="1">
    <source>
        <dbReference type="SAM" id="MobiDB-lite"/>
    </source>
</evidence>
<dbReference type="EMBL" id="LRGB01001877">
    <property type="protein sequence ID" value="KZS10146.1"/>
    <property type="molecule type" value="Genomic_DNA"/>
</dbReference>
<proteinExistence type="predicted"/>
<evidence type="ECO:0000313" key="3">
    <source>
        <dbReference type="Proteomes" id="UP000076858"/>
    </source>
</evidence>
<feature type="region of interest" description="Disordered" evidence="1">
    <location>
        <begin position="1"/>
        <end position="49"/>
    </location>
</feature>
<keyword evidence="3" id="KW-1185">Reference proteome</keyword>
<evidence type="ECO:0000313" key="2">
    <source>
        <dbReference type="EMBL" id="KZS10146.1"/>
    </source>
</evidence>
<feature type="compositionally biased region" description="Polar residues" evidence="1">
    <location>
        <begin position="25"/>
        <end position="43"/>
    </location>
</feature>
<sequence length="77" mass="8682">MAGRTARQWNGSSGGKRRSGRPAANSRQTARQNNGKLNNTTGMNGPKRENRWKNCVYYLGLLQPLLYHLHKTALTKK</sequence>